<evidence type="ECO:0000313" key="2">
    <source>
        <dbReference type="EMBL" id="AND69303.1"/>
    </source>
</evidence>
<dbReference type="STRING" id="445710.ATSB10_18490"/>
<gene>
    <name evidence="2" type="ORF">ATSB10_18490</name>
</gene>
<evidence type="ECO:0000256" key="1">
    <source>
        <dbReference type="SAM" id="Phobius"/>
    </source>
</evidence>
<feature type="transmembrane region" description="Helical" evidence="1">
    <location>
        <begin position="37"/>
        <end position="53"/>
    </location>
</feature>
<keyword evidence="1" id="KW-0812">Transmembrane</keyword>
<proteinExistence type="predicted"/>
<name>A0A160N0J9_9GAMM</name>
<accession>A0A160N0J9</accession>
<keyword evidence="3" id="KW-1185">Reference proteome</keyword>
<protein>
    <recommendedName>
        <fullName evidence="4">DUF3397 domain-containing protein</fullName>
    </recommendedName>
</protein>
<organism evidence="2 3">
    <name type="scientific">Dyella thiooxydans</name>
    <dbReference type="NCBI Taxonomy" id="445710"/>
    <lineage>
        <taxon>Bacteria</taxon>
        <taxon>Pseudomonadati</taxon>
        <taxon>Pseudomonadota</taxon>
        <taxon>Gammaproteobacteria</taxon>
        <taxon>Lysobacterales</taxon>
        <taxon>Rhodanobacteraceae</taxon>
        <taxon>Dyella</taxon>
    </lineage>
</organism>
<dbReference type="EMBL" id="CP014841">
    <property type="protein sequence ID" value="AND69303.1"/>
    <property type="molecule type" value="Genomic_DNA"/>
</dbReference>
<keyword evidence="1" id="KW-1133">Transmembrane helix</keyword>
<evidence type="ECO:0000313" key="3">
    <source>
        <dbReference type="Proteomes" id="UP000077255"/>
    </source>
</evidence>
<feature type="transmembrane region" description="Helical" evidence="1">
    <location>
        <begin position="59"/>
        <end position="78"/>
    </location>
</feature>
<dbReference type="RefSeq" id="WP_063672249.1">
    <property type="nucleotide sequence ID" value="NZ_CP014841.1"/>
</dbReference>
<keyword evidence="1" id="KW-0472">Membrane</keyword>
<evidence type="ECO:0008006" key="4">
    <source>
        <dbReference type="Google" id="ProtNLM"/>
    </source>
</evidence>
<dbReference type="PATRIC" id="fig|445710.3.peg.1847"/>
<feature type="transmembrane region" description="Helical" evidence="1">
    <location>
        <begin position="90"/>
        <end position="111"/>
    </location>
</feature>
<dbReference type="AlphaFoldDB" id="A0A160N0J9"/>
<feature type="transmembrane region" description="Helical" evidence="1">
    <location>
        <begin position="6"/>
        <end position="25"/>
    </location>
</feature>
<reference evidence="2 3" key="1">
    <citation type="submission" date="2016-02" db="EMBL/GenBank/DDBJ databases">
        <title>Complete genome sequencing and analysis of ATSB10, Dyella thiooxydans isolated from rhizosphere soil of sunflower (Helianthus annuus L.).</title>
        <authorList>
            <person name="Lee Y."/>
            <person name="Hwangbo K."/>
            <person name="Chung H."/>
            <person name="Yoo J."/>
            <person name="Kim K.Y."/>
            <person name="Sa T.M."/>
            <person name="Um Y."/>
            <person name="Madhaiyan M."/>
        </authorList>
    </citation>
    <scope>NUCLEOTIDE SEQUENCE [LARGE SCALE GENOMIC DNA]</scope>
    <source>
        <strain evidence="2 3">ATSB10</strain>
    </source>
</reference>
<dbReference type="Proteomes" id="UP000077255">
    <property type="component" value="Chromosome"/>
</dbReference>
<sequence length="114" mass="12345">MIEWVPLGLAVAAVVAALASLVLWLRGQRRAASLCQLPVPIALVLVTVGYLLGPAPHTRVTGLLLFALLLGWTALLLLQARRREPWPALFWLAVAVQVAMATGLAWLALAFRIF</sequence>
<dbReference type="KEGG" id="dtx:ATSB10_18490"/>